<reference evidence="1 2" key="1">
    <citation type="submission" date="2018-06" db="EMBL/GenBank/DDBJ databases">
        <title>Genomic Encyclopedia of Archaeal and Bacterial Type Strains, Phase II (KMG-II): from individual species to whole genera.</title>
        <authorList>
            <person name="Goeker M."/>
        </authorList>
    </citation>
    <scope>NUCLEOTIDE SEQUENCE [LARGE SCALE GENOMIC DNA]</scope>
    <source>
        <strain evidence="1 2">DSM 27372</strain>
    </source>
</reference>
<sequence>MRRIWLIFVLFNCSRVSAQIKPLMIEKGAYKITENNLGEYFGDYSLVSKNNREIVYQNINCKADTLRMTFNNKGQIHWIELKSNDPNIIINFKDQLTGVYDIYPTDSMKLYFNTKSKISFNFYSLNDYKYIDLFLNDRLTLDEI</sequence>
<keyword evidence="2" id="KW-1185">Reference proteome</keyword>
<dbReference type="Proteomes" id="UP000248198">
    <property type="component" value="Unassembled WGS sequence"/>
</dbReference>
<comment type="caution">
    <text evidence="1">The sequence shown here is derived from an EMBL/GenBank/DDBJ whole genome shotgun (WGS) entry which is preliminary data.</text>
</comment>
<dbReference type="EMBL" id="QKLU01000012">
    <property type="protein sequence ID" value="PYF68466.1"/>
    <property type="molecule type" value="Genomic_DNA"/>
</dbReference>
<evidence type="ECO:0000313" key="1">
    <source>
        <dbReference type="EMBL" id="PYF68466.1"/>
    </source>
</evidence>
<protein>
    <submittedName>
        <fullName evidence="1">Uncharacterized protein</fullName>
    </submittedName>
</protein>
<gene>
    <name evidence="1" type="ORF">B0O44_11253</name>
</gene>
<accession>A0A318U9B4</accession>
<dbReference type="AlphaFoldDB" id="A0A318U9B4"/>
<name>A0A318U9B4_9SPHI</name>
<dbReference type="RefSeq" id="WP_110834723.1">
    <property type="nucleotide sequence ID" value="NZ_QKLU01000012.1"/>
</dbReference>
<proteinExistence type="predicted"/>
<evidence type="ECO:0000313" key="2">
    <source>
        <dbReference type="Proteomes" id="UP000248198"/>
    </source>
</evidence>
<organism evidence="1 2">
    <name type="scientific">Pedobacter nutrimenti</name>
    <dbReference type="NCBI Taxonomy" id="1241337"/>
    <lineage>
        <taxon>Bacteria</taxon>
        <taxon>Pseudomonadati</taxon>
        <taxon>Bacteroidota</taxon>
        <taxon>Sphingobacteriia</taxon>
        <taxon>Sphingobacteriales</taxon>
        <taxon>Sphingobacteriaceae</taxon>
        <taxon>Pedobacter</taxon>
    </lineage>
</organism>